<dbReference type="PANTHER" id="PTHR44846">
    <property type="entry name" value="MANNOSYL-D-GLYCERATE TRANSPORT/METABOLISM SYSTEM REPRESSOR MNGR-RELATED"/>
    <property type="match status" value="1"/>
</dbReference>
<dbReference type="AlphaFoldDB" id="A0A4D7CNQ6"/>
<dbReference type="PANTHER" id="PTHR44846:SF17">
    <property type="entry name" value="GNTR-FAMILY TRANSCRIPTIONAL REGULATOR"/>
    <property type="match status" value="1"/>
</dbReference>
<dbReference type="GO" id="GO:0003677">
    <property type="term" value="F:DNA binding"/>
    <property type="evidence" value="ECO:0007669"/>
    <property type="project" value="UniProtKB-KW"/>
</dbReference>
<name>A0A4D7CNQ6_9ENTE</name>
<keyword evidence="2" id="KW-0238">DNA-binding</keyword>
<evidence type="ECO:0000256" key="2">
    <source>
        <dbReference type="ARBA" id="ARBA00023125"/>
    </source>
</evidence>
<dbReference type="Gene3D" id="1.10.10.10">
    <property type="entry name" value="Winged helix-like DNA-binding domain superfamily/Winged helix DNA-binding domain"/>
    <property type="match status" value="1"/>
</dbReference>
<evidence type="ECO:0000313" key="4">
    <source>
        <dbReference type="EMBL" id="QCI85715.1"/>
    </source>
</evidence>
<dbReference type="GO" id="GO:0045892">
    <property type="term" value="P:negative regulation of DNA-templated transcription"/>
    <property type="evidence" value="ECO:0007669"/>
    <property type="project" value="TreeGrafter"/>
</dbReference>
<dbReference type="Pfam" id="PF07702">
    <property type="entry name" value="UTRA"/>
    <property type="match status" value="1"/>
</dbReference>
<dbReference type="InterPro" id="IPR000524">
    <property type="entry name" value="Tscrpt_reg_HTH_GntR"/>
</dbReference>
<dbReference type="SMART" id="SM00345">
    <property type="entry name" value="HTH_GNTR"/>
    <property type="match status" value="1"/>
</dbReference>
<evidence type="ECO:0000256" key="1">
    <source>
        <dbReference type="ARBA" id="ARBA00023015"/>
    </source>
</evidence>
<evidence type="ECO:0000313" key="5">
    <source>
        <dbReference type="Proteomes" id="UP000298615"/>
    </source>
</evidence>
<dbReference type="InterPro" id="IPR050679">
    <property type="entry name" value="Bact_HTH_transcr_reg"/>
</dbReference>
<keyword evidence="3" id="KW-0804">Transcription</keyword>
<dbReference type="Pfam" id="PF00392">
    <property type="entry name" value="GntR"/>
    <property type="match status" value="1"/>
</dbReference>
<dbReference type="PROSITE" id="PS50949">
    <property type="entry name" value="HTH_GNTR"/>
    <property type="match status" value="1"/>
</dbReference>
<gene>
    <name evidence="4" type="ORF">FA707_01470</name>
</gene>
<evidence type="ECO:0000256" key="3">
    <source>
        <dbReference type="ARBA" id="ARBA00023163"/>
    </source>
</evidence>
<reference evidence="4 5" key="1">
    <citation type="submission" date="2019-04" db="EMBL/GenBank/DDBJ databases">
        <title>Vagococcus sp. nov., isolated from faeces of yaks (Bos grunniens).</title>
        <authorList>
            <person name="Ge Y."/>
        </authorList>
    </citation>
    <scope>NUCLEOTIDE SEQUENCE [LARGE SCALE GENOMIC DNA]</scope>
    <source>
        <strain evidence="4 5">MN-17</strain>
    </source>
</reference>
<keyword evidence="5" id="KW-1185">Reference proteome</keyword>
<dbReference type="CDD" id="cd07377">
    <property type="entry name" value="WHTH_GntR"/>
    <property type="match status" value="1"/>
</dbReference>
<proteinExistence type="predicted"/>
<dbReference type="InterPro" id="IPR036388">
    <property type="entry name" value="WH-like_DNA-bd_sf"/>
</dbReference>
<dbReference type="SMART" id="SM00866">
    <property type="entry name" value="UTRA"/>
    <property type="match status" value="1"/>
</dbReference>
<sequence>MRTPKYLKIKEDLLKEINSGKFVSGDKFYSEKELIEKYSVSSITVIRAIQELTTEGYLIRIQGKGTYISRSRKRKLVEFSDIELFPSKNDKVQVLEITPEHNQEILNKLNLKADQTYYRITRLRCDKDTPYFLQNTYLPEKYINKNKINDLNYFQSVYHRLKKDFNLNMLDQDSTEINEIAMTPPKLVNALLELPENTPVVKQEKITCLQESDEVIELVQSYKKLEYFKIEFSNVHL</sequence>
<dbReference type="Proteomes" id="UP000298615">
    <property type="component" value="Chromosome"/>
</dbReference>
<accession>A0A4D7CNQ6</accession>
<dbReference type="EMBL" id="CP039712">
    <property type="protein sequence ID" value="QCI85715.1"/>
    <property type="molecule type" value="Genomic_DNA"/>
</dbReference>
<dbReference type="InterPro" id="IPR036390">
    <property type="entry name" value="WH_DNA-bd_sf"/>
</dbReference>
<organism evidence="4 5">
    <name type="scientific">Vagococcus zengguangii</name>
    <dbReference type="NCBI Taxonomy" id="2571750"/>
    <lineage>
        <taxon>Bacteria</taxon>
        <taxon>Bacillati</taxon>
        <taxon>Bacillota</taxon>
        <taxon>Bacilli</taxon>
        <taxon>Lactobacillales</taxon>
        <taxon>Enterococcaceae</taxon>
        <taxon>Vagococcus</taxon>
    </lineage>
</organism>
<dbReference type="SUPFAM" id="SSF64288">
    <property type="entry name" value="Chorismate lyase-like"/>
    <property type="match status" value="1"/>
</dbReference>
<dbReference type="Gene3D" id="3.40.1410.10">
    <property type="entry name" value="Chorismate lyase-like"/>
    <property type="match status" value="1"/>
</dbReference>
<dbReference type="InterPro" id="IPR028978">
    <property type="entry name" value="Chorismate_lyase_/UTRA_dom_sf"/>
</dbReference>
<dbReference type="SUPFAM" id="SSF46785">
    <property type="entry name" value="Winged helix' DNA-binding domain"/>
    <property type="match status" value="1"/>
</dbReference>
<keyword evidence="1" id="KW-0805">Transcription regulation</keyword>
<dbReference type="KEGG" id="vao:FA707_01470"/>
<protein>
    <submittedName>
        <fullName evidence="4">GntR family transcriptional regulator</fullName>
    </submittedName>
</protein>
<dbReference type="InterPro" id="IPR011663">
    <property type="entry name" value="UTRA"/>
</dbReference>
<dbReference type="RefSeq" id="WP_136952560.1">
    <property type="nucleotide sequence ID" value="NZ_CP039712.1"/>
</dbReference>
<dbReference type="OrthoDB" id="457376at2"/>
<dbReference type="GO" id="GO:0003700">
    <property type="term" value="F:DNA-binding transcription factor activity"/>
    <property type="evidence" value="ECO:0007669"/>
    <property type="project" value="InterPro"/>
</dbReference>